<feature type="compositionally biased region" description="Basic and acidic residues" evidence="1">
    <location>
        <begin position="127"/>
        <end position="141"/>
    </location>
</feature>
<evidence type="ECO:0000256" key="1">
    <source>
        <dbReference type="SAM" id="MobiDB-lite"/>
    </source>
</evidence>
<sequence>MEHERRTAGTRPTIRPLSEVAPGAFDYQAELPWCNSGPIAGQRGPAAWGGASSAFANNQTKWSTNMNDDTHSRFYSQCQQHRKVSGGVLSKADAMVIGKRLGIPADELTKVWDEDEEDSGVIGGSSERSDDWAYGRRRDLD</sequence>
<keyword evidence="3" id="KW-1185">Reference proteome</keyword>
<organism evidence="2 3">
    <name type="scientific">Sorangium cellulosum (strain So ce56)</name>
    <name type="common">Polyangium cellulosum (strain So ce56)</name>
    <dbReference type="NCBI Taxonomy" id="448385"/>
    <lineage>
        <taxon>Bacteria</taxon>
        <taxon>Pseudomonadati</taxon>
        <taxon>Myxococcota</taxon>
        <taxon>Polyangia</taxon>
        <taxon>Polyangiales</taxon>
        <taxon>Polyangiaceae</taxon>
        <taxon>Sorangium</taxon>
    </lineage>
</organism>
<proteinExistence type="predicted"/>
<reference evidence="2 3" key="1">
    <citation type="journal article" date="2007" name="Nat. Biotechnol.">
        <title>Complete genome sequence of the myxobacterium Sorangium cellulosum.</title>
        <authorList>
            <person name="Schneiker S."/>
            <person name="Perlova O."/>
            <person name="Kaiser O."/>
            <person name="Gerth K."/>
            <person name="Alici A."/>
            <person name="Altmeyer M.O."/>
            <person name="Bartels D."/>
            <person name="Bekel T."/>
            <person name="Beyer S."/>
            <person name="Bode E."/>
            <person name="Bode H.B."/>
            <person name="Bolten C.J."/>
            <person name="Choudhuri J.V."/>
            <person name="Doss S."/>
            <person name="Elnakady Y.A."/>
            <person name="Frank B."/>
            <person name="Gaigalat L."/>
            <person name="Goesmann A."/>
            <person name="Groeger C."/>
            <person name="Gross F."/>
            <person name="Jelsbak L."/>
            <person name="Jelsbak L."/>
            <person name="Kalinowski J."/>
            <person name="Kegler C."/>
            <person name="Knauber T."/>
            <person name="Konietzny S."/>
            <person name="Kopp M."/>
            <person name="Krause L."/>
            <person name="Krug D."/>
            <person name="Linke B."/>
            <person name="Mahmud T."/>
            <person name="Martinez-Arias R."/>
            <person name="McHardy A.C."/>
            <person name="Merai M."/>
            <person name="Meyer F."/>
            <person name="Mormann S."/>
            <person name="Munoz-Dorado J."/>
            <person name="Perez J."/>
            <person name="Pradella S."/>
            <person name="Rachid S."/>
            <person name="Raddatz G."/>
            <person name="Rosenau F."/>
            <person name="Rueckert C."/>
            <person name="Sasse F."/>
            <person name="Scharfe M."/>
            <person name="Schuster S.C."/>
            <person name="Suen G."/>
            <person name="Treuner-Lange A."/>
            <person name="Velicer G.J."/>
            <person name="Vorholter F.-J."/>
            <person name="Weissman K.J."/>
            <person name="Welch R.D."/>
            <person name="Wenzel S.C."/>
            <person name="Whitworth D.E."/>
            <person name="Wilhelm S."/>
            <person name="Wittmann C."/>
            <person name="Bloecker H."/>
            <person name="Puehler A."/>
            <person name="Mueller R."/>
        </authorList>
    </citation>
    <scope>NUCLEOTIDE SEQUENCE [LARGE SCALE GENOMIC DNA]</scope>
    <source>
        <strain evidence="3">So ce56</strain>
    </source>
</reference>
<dbReference type="KEGG" id="scl:sce8569"/>
<name>A9FZD7_SORC5</name>
<evidence type="ECO:0000313" key="2">
    <source>
        <dbReference type="EMBL" id="CAN98739.1"/>
    </source>
</evidence>
<dbReference type="Proteomes" id="UP000002139">
    <property type="component" value="Chromosome"/>
</dbReference>
<dbReference type="EMBL" id="AM746676">
    <property type="protein sequence ID" value="CAN98739.1"/>
    <property type="molecule type" value="Genomic_DNA"/>
</dbReference>
<protein>
    <submittedName>
        <fullName evidence="2">Uncharacterized protein</fullName>
    </submittedName>
</protein>
<dbReference type="AlphaFoldDB" id="A9FZD7"/>
<gene>
    <name evidence="2" type="ordered locus">sce8569</name>
</gene>
<accession>A9FZD7</accession>
<feature type="region of interest" description="Disordered" evidence="1">
    <location>
        <begin position="113"/>
        <end position="141"/>
    </location>
</feature>
<evidence type="ECO:0000313" key="3">
    <source>
        <dbReference type="Proteomes" id="UP000002139"/>
    </source>
</evidence>
<dbReference type="HOGENOM" id="CLU_1824060_0_0_7"/>